<keyword evidence="2" id="KW-1133">Transmembrane helix</keyword>
<dbReference type="Proteomes" id="UP001629246">
    <property type="component" value="Unassembled WGS sequence"/>
</dbReference>
<evidence type="ECO:0000313" key="4">
    <source>
        <dbReference type="EMBL" id="MFL9925273.1"/>
    </source>
</evidence>
<evidence type="ECO:0000259" key="3">
    <source>
        <dbReference type="Pfam" id="PF01266"/>
    </source>
</evidence>
<dbReference type="SUPFAM" id="SSF51905">
    <property type="entry name" value="FAD/NAD(P)-binding domain"/>
    <property type="match status" value="1"/>
</dbReference>
<dbReference type="PANTHER" id="PTHR13847">
    <property type="entry name" value="SARCOSINE DEHYDROGENASE-RELATED"/>
    <property type="match status" value="1"/>
</dbReference>
<accession>A0ABW9ABX3</accession>
<dbReference type="InterPro" id="IPR036188">
    <property type="entry name" value="FAD/NAD-bd_sf"/>
</dbReference>
<name>A0ABW9ABX3_9BURK</name>
<feature type="transmembrane region" description="Helical" evidence="2">
    <location>
        <begin position="12"/>
        <end position="31"/>
    </location>
</feature>
<proteinExistence type="predicted"/>
<evidence type="ECO:0000313" key="5">
    <source>
        <dbReference type="Proteomes" id="UP001629246"/>
    </source>
</evidence>
<evidence type="ECO:0000256" key="2">
    <source>
        <dbReference type="SAM" id="Phobius"/>
    </source>
</evidence>
<gene>
    <name evidence="4" type="ORF">PQR62_13435</name>
</gene>
<dbReference type="Pfam" id="PF01266">
    <property type="entry name" value="DAO"/>
    <property type="match status" value="1"/>
</dbReference>
<feature type="domain" description="FAD dependent oxidoreductase" evidence="3">
    <location>
        <begin position="13"/>
        <end position="359"/>
    </location>
</feature>
<keyword evidence="5" id="KW-1185">Reference proteome</keyword>
<dbReference type="PANTHER" id="PTHR13847:SF287">
    <property type="entry name" value="FAD-DEPENDENT OXIDOREDUCTASE DOMAIN-CONTAINING PROTEIN 1"/>
    <property type="match status" value="1"/>
</dbReference>
<keyword evidence="1" id="KW-0560">Oxidoreductase</keyword>
<dbReference type="Gene3D" id="3.50.50.60">
    <property type="entry name" value="FAD/NAD(P)-binding domain"/>
    <property type="match status" value="1"/>
</dbReference>
<protein>
    <submittedName>
        <fullName evidence="4">FAD-binding oxidoreductase</fullName>
    </submittedName>
</protein>
<sequence length="387" mass="40892">MQENTEHQSQAADYLIIGAGIAGASIAYWLAPHGRVLLLERESQPGYHSTGRSAALYMASYGPPQVRALTCASRAFFDQPPAGFTDHPLLTPRGALFIARPDQMAELDAHEAIVRSVSDQVERLSAEQACARVPVLRPQEVGGAVYEEDACDIDVHALHQGFLRGARAAGARIVTDAGVLSLNRTDAHLQMWQVETSQGTFTAPVVINAAGAWADVIAGLAGAAPIGLVPKRRSAFTFAVDAGLQSAAWPMFMGVDESFYVKPDAGLLLGSPANADPVEPHDVQAEELDIAIAIDHIQTRTSLVIRRPSHVWAGLRSFVEDGSFVGGFDPDLPGFFWAAGQGGYGIQTAPAAGEAYAALLRGLPLPASIAGFGVDADALSPARLRPT</sequence>
<comment type="caution">
    <text evidence="4">The sequence shown here is derived from an EMBL/GenBank/DDBJ whole genome shotgun (WGS) entry which is preliminary data.</text>
</comment>
<keyword evidence="2" id="KW-0472">Membrane</keyword>
<evidence type="ECO:0000256" key="1">
    <source>
        <dbReference type="ARBA" id="ARBA00023002"/>
    </source>
</evidence>
<keyword evidence="2" id="KW-0812">Transmembrane</keyword>
<organism evidence="4 5">
    <name type="scientific">Herbaspirillum lusitanum</name>
    <dbReference type="NCBI Taxonomy" id="213312"/>
    <lineage>
        <taxon>Bacteria</taxon>
        <taxon>Pseudomonadati</taxon>
        <taxon>Pseudomonadota</taxon>
        <taxon>Betaproteobacteria</taxon>
        <taxon>Burkholderiales</taxon>
        <taxon>Oxalobacteraceae</taxon>
        <taxon>Herbaspirillum</taxon>
    </lineage>
</organism>
<dbReference type="InterPro" id="IPR006076">
    <property type="entry name" value="FAD-dep_OxRdtase"/>
</dbReference>
<dbReference type="RefSeq" id="WP_408158448.1">
    <property type="nucleotide sequence ID" value="NZ_JAQQFM010000005.1"/>
</dbReference>
<dbReference type="Gene3D" id="3.30.9.10">
    <property type="entry name" value="D-Amino Acid Oxidase, subunit A, domain 2"/>
    <property type="match status" value="1"/>
</dbReference>
<reference evidence="4 5" key="1">
    <citation type="journal article" date="2024" name="Chem. Sci.">
        <title>Discovery of megapolipeptins by genome mining of a Burkholderiales bacteria collection.</title>
        <authorList>
            <person name="Paulo B.S."/>
            <person name="Recchia M.J.J."/>
            <person name="Lee S."/>
            <person name="Fergusson C.H."/>
            <person name="Romanowski S.B."/>
            <person name="Hernandez A."/>
            <person name="Krull N."/>
            <person name="Liu D.Y."/>
            <person name="Cavanagh H."/>
            <person name="Bos A."/>
            <person name="Gray C.A."/>
            <person name="Murphy B.T."/>
            <person name="Linington R.G."/>
            <person name="Eustaquio A.S."/>
        </authorList>
    </citation>
    <scope>NUCLEOTIDE SEQUENCE [LARGE SCALE GENOMIC DNA]</scope>
    <source>
        <strain evidence="4 5">RL21-008-BIB-A</strain>
    </source>
</reference>
<dbReference type="EMBL" id="JAQQFM010000005">
    <property type="protein sequence ID" value="MFL9925273.1"/>
    <property type="molecule type" value="Genomic_DNA"/>
</dbReference>